<dbReference type="PANTHER" id="PTHR44329">
    <property type="entry name" value="SERINE/THREONINE-PROTEIN KINASE TNNI3K-RELATED"/>
    <property type="match status" value="1"/>
</dbReference>
<dbReference type="Gene3D" id="1.10.510.10">
    <property type="entry name" value="Transferase(Phosphotransferase) domain 1"/>
    <property type="match status" value="1"/>
</dbReference>
<dbReference type="InterPro" id="IPR017441">
    <property type="entry name" value="Protein_kinase_ATP_BS"/>
</dbReference>
<evidence type="ECO:0000256" key="1">
    <source>
        <dbReference type="PROSITE-ProRule" id="PRU10141"/>
    </source>
</evidence>
<dbReference type="PRINTS" id="PR00109">
    <property type="entry name" value="TYRKINASE"/>
</dbReference>
<dbReference type="InterPro" id="IPR051681">
    <property type="entry name" value="Ser/Thr_Kinases-Pseudokinases"/>
</dbReference>
<evidence type="ECO:0000313" key="3">
    <source>
        <dbReference type="EMBL" id="RIB25737.1"/>
    </source>
</evidence>
<keyword evidence="1" id="KW-0067">ATP-binding</keyword>
<dbReference type="PROSITE" id="PS00107">
    <property type="entry name" value="PROTEIN_KINASE_ATP"/>
    <property type="match status" value="1"/>
</dbReference>
<dbReference type="InterPro" id="IPR000719">
    <property type="entry name" value="Prot_kinase_dom"/>
</dbReference>
<reference evidence="3 4" key="1">
    <citation type="submission" date="2018-06" db="EMBL/GenBank/DDBJ databases">
        <title>Comparative genomics reveals the genomic features of Rhizophagus irregularis, R. cerebriforme, R. diaphanum and Gigaspora rosea, and their symbiotic lifestyle signature.</title>
        <authorList>
            <person name="Morin E."/>
            <person name="San Clemente H."/>
            <person name="Chen E.C.H."/>
            <person name="De La Providencia I."/>
            <person name="Hainaut M."/>
            <person name="Kuo A."/>
            <person name="Kohler A."/>
            <person name="Murat C."/>
            <person name="Tang N."/>
            <person name="Roy S."/>
            <person name="Loubradou J."/>
            <person name="Henrissat B."/>
            <person name="Grigoriev I.V."/>
            <person name="Corradi N."/>
            <person name="Roux C."/>
            <person name="Martin F.M."/>
        </authorList>
    </citation>
    <scope>NUCLEOTIDE SEQUENCE [LARGE SCALE GENOMIC DNA]</scope>
    <source>
        <strain evidence="3 4">DAOM 194757</strain>
    </source>
</reference>
<evidence type="ECO:0000259" key="2">
    <source>
        <dbReference type="PROSITE" id="PS50011"/>
    </source>
</evidence>
<dbReference type="SUPFAM" id="SSF56112">
    <property type="entry name" value="Protein kinase-like (PK-like)"/>
    <property type="match status" value="1"/>
</dbReference>
<gene>
    <name evidence="3" type="ORF">C2G38_2030835</name>
</gene>
<dbReference type="GO" id="GO:0004674">
    <property type="term" value="F:protein serine/threonine kinase activity"/>
    <property type="evidence" value="ECO:0007669"/>
    <property type="project" value="TreeGrafter"/>
</dbReference>
<dbReference type="Pfam" id="PF07714">
    <property type="entry name" value="PK_Tyr_Ser-Thr"/>
    <property type="match status" value="1"/>
</dbReference>
<dbReference type="InterPro" id="IPR001245">
    <property type="entry name" value="Ser-Thr/Tyr_kinase_cat_dom"/>
</dbReference>
<keyword evidence="3" id="KW-0418">Kinase</keyword>
<protein>
    <submittedName>
        <fullName evidence="3">Kinase-like domain-containing protein</fullName>
    </submittedName>
</protein>
<keyword evidence="4" id="KW-1185">Reference proteome</keyword>
<dbReference type="AlphaFoldDB" id="A0A397VWP1"/>
<keyword evidence="1" id="KW-0547">Nucleotide-binding</keyword>
<dbReference type="GO" id="GO:0005524">
    <property type="term" value="F:ATP binding"/>
    <property type="evidence" value="ECO:0007669"/>
    <property type="project" value="UniProtKB-UniRule"/>
</dbReference>
<feature type="domain" description="Protein kinase" evidence="2">
    <location>
        <begin position="401"/>
        <end position="639"/>
    </location>
</feature>
<keyword evidence="3" id="KW-0808">Transferase</keyword>
<name>A0A397VWP1_9GLOM</name>
<proteinExistence type="predicted"/>
<feature type="binding site" evidence="1">
    <location>
        <position position="428"/>
    </location>
    <ligand>
        <name>ATP</name>
        <dbReference type="ChEBI" id="CHEBI:30616"/>
    </ligand>
</feature>
<evidence type="ECO:0000313" key="4">
    <source>
        <dbReference type="Proteomes" id="UP000266673"/>
    </source>
</evidence>
<dbReference type="STRING" id="44941.A0A397VWP1"/>
<sequence>MSQAVSINIETCDVTYYDPGLACIFSIKASNTSNTFSKVSFFSSGIVKESTIMNINDTAFNVDKIYQLWSGGFLLIVRLKTNNIFTGYIYDIQGNIFNIWDSPPILGNLVIPNGVFFNNTVWMFSDANSTIPNTSNWTLTTTIVKKFVDLDSKTISIKVLSSTFASSQSRYYVVMDNNFIKDLISGEPLSGARWSLTTDVEYALVRLNKGETSYFYSLSKIKRLDFLEQLKYELAYSVPLNPSNIVASSLFEWDHPVNNQILLEFQILPGSDRIKNLTVLNVVKVLNDLITNRDVTMISKLEKISKLDDQYGFRLESIGFWARYRYYLIFIGLWPFFFSNSFTISIPKIYLPQLAIQRQNFDRDSFIVKQNTDIVIEHQNRDPAIEFVNSTSLKWIPFKKLQIIKKIGEGGFATVHLAKWLNKYVALKFLRGSQNNSEGFIKEIIEPMITILIMLMQYAQRGSLRENLHEVVQIRWKLKLNILFHIAEDLQTIHSHGIIHRDLHSGNILQDNLCNAYIGDLGLSESVNKVLMRSDGIYGVFPYMAPETLRKKEYTMASDIYSFGMIMWELSSGRLSFSDKNHDLCLLLEVCEGVRPAVIEDVPQCYNDLMKRCWDNNPEKRPNASEIYKLIHYGKMRKF</sequence>
<organism evidence="3 4">
    <name type="scientific">Gigaspora rosea</name>
    <dbReference type="NCBI Taxonomy" id="44941"/>
    <lineage>
        <taxon>Eukaryota</taxon>
        <taxon>Fungi</taxon>
        <taxon>Fungi incertae sedis</taxon>
        <taxon>Mucoromycota</taxon>
        <taxon>Glomeromycotina</taxon>
        <taxon>Glomeromycetes</taxon>
        <taxon>Diversisporales</taxon>
        <taxon>Gigasporaceae</taxon>
        <taxon>Gigaspora</taxon>
    </lineage>
</organism>
<comment type="caution">
    <text evidence="3">The sequence shown here is derived from an EMBL/GenBank/DDBJ whole genome shotgun (WGS) entry which is preliminary data.</text>
</comment>
<dbReference type="EMBL" id="QKWP01000164">
    <property type="protein sequence ID" value="RIB25737.1"/>
    <property type="molecule type" value="Genomic_DNA"/>
</dbReference>
<accession>A0A397VWP1</accession>
<dbReference type="Proteomes" id="UP000266673">
    <property type="component" value="Unassembled WGS sequence"/>
</dbReference>
<dbReference type="InterPro" id="IPR011009">
    <property type="entry name" value="Kinase-like_dom_sf"/>
</dbReference>
<dbReference type="PROSITE" id="PS50011">
    <property type="entry name" value="PROTEIN_KINASE_DOM"/>
    <property type="match status" value="1"/>
</dbReference>
<dbReference type="OrthoDB" id="10261027at2759"/>